<comment type="caution">
    <text evidence="6">The sequence shown here is derived from an EMBL/GenBank/DDBJ whole genome shotgun (WGS) entry which is preliminary data.</text>
</comment>
<evidence type="ECO:0000313" key="6">
    <source>
        <dbReference type="EMBL" id="PLS08015.1"/>
    </source>
</evidence>
<keyword evidence="3 5" id="KW-1133">Transmembrane helix</keyword>
<dbReference type="GO" id="GO:0016020">
    <property type="term" value="C:membrane"/>
    <property type="evidence" value="ECO:0007669"/>
    <property type="project" value="UniProtKB-SubCell"/>
</dbReference>
<dbReference type="PANTHER" id="PTHR39157">
    <property type="entry name" value="INTEGRAL MEMBRANE PROTEIN-RELATED"/>
    <property type="match status" value="1"/>
</dbReference>
<evidence type="ECO:0000256" key="5">
    <source>
        <dbReference type="SAM" id="Phobius"/>
    </source>
</evidence>
<evidence type="ECO:0000256" key="2">
    <source>
        <dbReference type="ARBA" id="ARBA00022692"/>
    </source>
</evidence>
<proteinExistence type="predicted"/>
<comment type="subcellular location">
    <subcellularLocation>
        <location evidence="1">Membrane</location>
        <topology evidence="1">Multi-pass membrane protein</topology>
    </subcellularLocation>
</comment>
<keyword evidence="4 5" id="KW-0472">Membrane</keyword>
<protein>
    <submittedName>
        <fullName evidence="6">Crp/Fnr family transcriptional regulator</fullName>
    </submittedName>
</protein>
<sequence>MVVNWWRHNKIAAGILTVIRLYLGFSWLVAGWHKLAGGGFDASGFLKGAIANPVKGPDGAVVFGWYVDFLKQVALPNVHVFNTMIPVGEFVVGLGLILGCLTTAAMFFGLLMNFSYLFAGAISSNPMDILLGGLILFAGFNAGKFGLDHWVIPFIRQAIPKDKNQMTMIELDHQQTFKINN</sequence>
<name>A0A2N5HR62_9BACI</name>
<organism evidence="6 7">
    <name type="scientific">Neobacillus cucumis</name>
    <dbReference type="NCBI Taxonomy" id="1740721"/>
    <lineage>
        <taxon>Bacteria</taxon>
        <taxon>Bacillati</taxon>
        <taxon>Bacillota</taxon>
        <taxon>Bacilli</taxon>
        <taxon>Bacillales</taxon>
        <taxon>Bacillaceae</taxon>
        <taxon>Neobacillus</taxon>
    </lineage>
</organism>
<evidence type="ECO:0000256" key="1">
    <source>
        <dbReference type="ARBA" id="ARBA00004141"/>
    </source>
</evidence>
<evidence type="ECO:0000256" key="4">
    <source>
        <dbReference type="ARBA" id="ARBA00023136"/>
    </source>
</evidence>
<keyword evidence="7" id="KW-1185">Reference proteome</keyword>
<dbReference type="Proteomes" id="UP000234950">
    <property type="component" value="Unassembled WGS sequence"/>
</dbReference>
<dbReference type="OrthoDB" id="26941at2"/>
<dbReference type="EMBL" id="PGVE01000024">
    <property type="protein sequence ID" value="PLS08015.1"/>
    <property type="molecule type" value="Genomic_DNA"/>
</dbReference>
<dbReference type="PANTHER" id="PTHR39157:SF1">
    <property type="entry name" value="DOXX FAMILY PROTEIN"/>
    <property type="match status" value="1"/>
</dbReference>
<accession>A0A2N5HR62</accession>
<feature type="transmembrane region" description="Helical" evidence="5">
    <location>
        <begin position="12"/>
        <end position="30"/>
    </location>
</feature>
<keyword evidence="2 5" id="KW-0812">Transmembrane</keyword>
<dbReference type="RefSeq" id="WP_101646759.1">
    <property type="nucleotide sequence ID" value="NZ_PGVE01000024.1"/>
</dbReference>
<feature type="transmembrane region" description="Helical" evidence="5">
    <location>
        <begin position="90"/>
        <end position="117"/>
    </location>
</feature>
<reference evidence="6 7" key="1">
    <citation type="submission" date="2017-11" db="EMBL/GenBank/DDBJ databases">
        <title>Comparitive Functional Genomics of Dry Heat Resistant strains isolated from the Viking Spacecraft.</title>
        <authorList>
            <person name="Seuylemezian A."/>
            <person name="Cooper K."/>
            <person name="Vaishampayan P."/>
        </authorList>
    </citation>
    <scope>NUCLEOTIDE SEQUENCE [LARGE SCALE GENOMIC DNA]</scope>
    <source>
        <strain evidence="6 7">V32-6</strain>
    </source>
</reference>
<evidence type="ECO:0000256" key="3">
    <source>
        <dbReference type="ARBA" id="ARBA00022989"/>
    </source>
</evidence>
<gene>
    <name evidence="6" type="ORF">CVD27_04885</name>
</gene>
<dbReference type="InterPro" id="IPR032808">
    <property type="entry name" value="DoxX"/>
</dbReference>
<dbReference type="AlphaFoldDB" id="A0A2N5HR62"/>
<dbReference type="Pfam" id="PF07681">
    <property type="entry name" value="DoxX"/>
    <property type="match status" value="1"/>
</dbReference>
<feature type="transmembrane region" description="Helical" evidence="5">
    <location>
        <begin position="129"/>
        <end position="147"/>
    </location>
</feature>
<evidence type="ECO:0000313" key="7">
    <source>
        <dbReference type="Proteomes" id="UP000234950"/>
    </source>
</evidence>